<dbReference type="PANTHER" id="PTHR22617:SF23">
    <property type="entry name" value="CHEMOTAXIS PROTEIN CHEW"/>
    <property type="match status" value="1"/>
</dbReference>
<dbReference type="AlphaFoldDB" id="A0A512BXI5"/>
<evidence type="ECO:0000313" key="3">
    <source>
        <dbReference type="Proteomes" id="UP000321085"/>
    </source>
</evidence>
<evidence type="ECO:0000313" key="2">
    <source>
        <dbReference type="EMBL" id="GEO16664.1"/>
    </source>
</evidence>
<dbReference type="SMART" id="SM00260">
    <property type="entry name" value="CheW"/>
    <property type="match status" value="1"/>
</dbReference>
<dbReference type="InterPro" id="IPR002545">
    <property type="entry name" value="CheW-lke_dom"/>
</dbReference>
<dbReference type="GO" id="GO:0007165">
    <property type="term" value="P:signal transduction"/>
    <property type="evidence" value="ECO:0007669"/>
    <property type="project" value="InterPro"/>
</dbReference>
<keyword evidence="3" id="KW-1185">Reference proteome</keyword>
<dbReference type="SUPFAM" id="SSF50341">
    <property type="entry name" value="CheW-like"/>
    <property type="match status" value="1"/>
</dbReference>
<dbReference type="Gene3D" id="2.30.30.40">
    <property type="entry name" value="SH3 Domains"/>
    <property type="match status" value="1"/>
</dbReference>
<dbReference type="Gene3D" id="2.40.50.180">
    <property type="entry name" value="CheA-289, Domain 4"/>
    <property type="match status" value="1"/>
</dbReference>
<dbReference type="InterPro" id="IPR036061">
    <property type="entry name" value="CheW-like_dom_sf"/>
</dbReference>
<dbReference type="InterPro" id="IPR039315">
    <property type="entry name" value="CheW"/>
</dbReference>
<dbReference type="PANTHER" id="PTHR22617">
    <property type="entry name" value="CHEMOTAXIS SENSOR HISTIDINE KINASE-RELATED"/>
    <property type="match status" value="1"/>
</dbReference>
<dbReference type="Pfam" id="PF01584">
    <property type="entry name" value="CheW"/>
    <property type="match status" value="1"/>
</dbReference>
<name>A0A512BXI5_9HYPH</name>
<dbReference type="RefSeq" id="WP_114188497.1">
    <property type="nucleotide sequence ID" value="NZ_BJYU01000071.1"/>
</dbReference>
<evidence type="ECO:0000259" key="1">
    <source>
        <dbReference type="PROSITE" id="PS50851"/>
    </source>
</evidence>
<dbReference type="EMBL" id="BJYU01000071">
    <property type="protein sequence ID" value="GEO16664.1"/>
    <property type="molecule type" value="Genomic_DNA"/>
</dbReference>
<proteinExistence type="predicted"/>
<protein>
    <recommendedName>
        <fullName evidence="1">CheW-like domain-containing protein</fullName>
    </recommendedName>
</protein>
<dbReference type="Proteomes" id="UP000321085">
    <property type="component" value="Unassembled WGS sequence"/>
</dbReference>
<organism evidence="2 3">
    <name type="scientific">Microvirga aerophila</name>
    <dbReference type="NCBI Taxonomy" id="670291"/>
    <lineage>
        <taxon>Bacteria</taxon>
        <taxon>Pseudomonadati</taxon>
        <taxon>Pseudomonadota</taxon>
        <taxon>Alphaproteobacteria</taxon>
        <taxon>Hyphomicrobiales</taxon>
        <taxon>Methylobacteriaceae</taxon>
        <taxon>Microvirga</taxon>
    </lineage>
</organism>
<dbReference type="OrthoDB" id="7584342at2"/>
<comment type="caution">
    <text evidence="2">The sequence shown here is derived from an EMBL/GenBank/DDBJ whole genome shotgun (WGS) entry which is preliminary data.</text>
</comment>
<dbReference type="PROSITE" id="PS50851">
    <property type="entry name" value="CHEW"/>
    <property type="match status" value="1"/>
</dbReference>
<accession>A0A512BXI5</accession>
<gene>
    <name evidence="2" type="ORF">MAE02_43600</name>
</gene>
<reference evidence="2 3" key="1">
    <citation type="submission" date="2019-07" db="EMBL/GenBank/DDBJ databases">
        <title>Whole genome shotgun sequence of Microvirga aerophila NBRC 106136.</title>
        <authorList>
            <person name="Hosoyama A."/>
            <person name="Uohara A."/>
            <person name="Ohji S."/>
            <person name="Ichikawa N."/>
        </authorList>
    </citation>
    <scope>NUCLEOTIDE SEQUENCE [LARGE SCALE GENOMIC DNA]</scope>
    <source>
        <strain evidence="2 3">NBRC 106136</strain>
    </source>
</reference>
<dbReference type="GO" id="GO:0005829">
    <property type="term" value="C:cytosol"/>
    <property type="evidence" value="ECO:0007669"/>
    <property type="project" value="TreeGrafter"/>
</dbReference>
<feature type="domain" description="CheW-like" evidence="1">
    <location>
        <begin position="3"/>
        <end position="148"/>
    </location>
</feature>
<dbReference type="GO" id="GO:0006935">
    <property type="term" value="P:chemotaxis"/>
    <property type="evidence" value="ECO:0007669"/>
    <property type="project" value="InterPro"/>
</dbReference>
<sequence>MAGLQIILFDVGGIACALRRSAARELLPLPRLWRPPGTPRPVAGFFNLSGTAVPVIRLDILFGLELNKTADAETDLYRHLILVDSLTPSGRAALLVDRVLDVLQVEESTLSAVAPENTLNGCVEAEITHASGLVHLLSIERVLLAEEQQALSELGRHAQSRLGEWALPA</sequence>